<keyword evidence="2 5" id="KW-0812">Transmembrane</keyword>
<dbReference type="InterPro" id="IPR005828">
    <property type="entry name" value="MFS_sugar_transport-like"/>
</dbReference>
<reference evidence="7" key="2">
    <citation type="journal article" date="2017" name="Nat. Plants">
        <title>The Aegilops tauschii genome reveals multiple impacts of transposons.</title>
        <authorList>
            <person name="Zhao G."/>
            <person name="Zou C."/>
            <person name="Li K."/>
            <person name="Wang K."/>
            <person name="Li T."/>
            <person name="Gao L."/>
            <person name="Zhang X."/>
            <person name="Wang H."/>
            <person name="Yang Z."/>
            <person name="Liu X."/>
            <person name="Jiang W."/>
            <person name="Mao L."/>
            <person name="Kong X."/>
            <person name="Jiao Y."/>
            <person name="Jia J."/>
        </authorList>
    </citation>
    <scope>NUCLEOTIDE SEQUENCE [LARGE SCALE GENOMIC DNA]</scope>
    <source>
        <strain evidence="7">cv. AL8/78</strain>
    </source>
</reference>
<evidence type="ECO:0000256" key="3">
    <source>
        <dbReference type="ARBA" id="ARBA00022989"/>
    </source>
</evidence>
<proteinExistence type="predicted"/>
<evidence type="ECO:0000256" key="1">
    <source>
        <dbReference type="ARBA" id="ARBA00004370"/>
    </source>
</evidence>
<reference evidence="7" key="1">
    <citation type="journal article" date="2014" name="Science">
        <title>Ancient hybridizations among the ancestral genomes of bread wheat.</title>
        <authorList>
            <consortium name="International Wheat Genome Sequencing Consortium,"/>
            <person name="Marcussen T."/>
            <person name="Sandve S.R."/>
            <person name="Heier L."/>
            <person name="Spannagl M."/>
            <person name="Pfeifer M."/>
            <person name="Jakobsen K.S."/>
            <person name="Wulff B.B."/>
            <person name="Steuernagel B."/>
            <person name="Mayer K.F."/>
            <person name="Olsen O.A."/>
        </authorList>
    </citation>
    <scope>NUCLEOTIDE SEQUENCE [LARGE SCALE GENOMIC DNA]</scope>
    <source>
        <strain evidence="7">cv. AL8/78</strain>
    </source>
</reference>
<evidence type="ECO:0008006" key="8">
    <source>
        <dbReference type="Google" id="ProtNLM"/>
    </source>
</evidence>
<dbReference type="GO" id="GO:0016020">
    <property type="term" value="C:membrane"/>
    <property type="evidence" value="ECO:0007669"/>
    <property type="project" value="UniProtKB-SubCell"/>
</dbReference>
<evidence type="ECO:0000313" key="6">
    <source>
        <dbReference type="EnsemblPlants" id="AET4Gv20796500.62"/>
    </source>
</evidence>
<dbReference type="Gene3D" id="1.20.1250.20">
    <property type="entry name" value="MFS general substrate transporter like domains"/>
    <property type="match status" value="1"/>
</dbReference>
<reference evidence="6" key="5">
    <citation type="journal article" date="2021" name="G3 (Bethesda)">
        <title>Aegilops tauschii genome assembly Aet v5.0 features greater sequence contiguity and improved annotation.</title>
        <authorList>
            <person name="Wang L."/>
            <person name="Zhu T."/>
            <person name="Rodriguez J.C."/>
            <person name="Deal K.R."/>
            <person name="Dubcovsky J."/>
            <person name="McGuire P.E."/>
            <person name="Lux T."/>
            <person name="Spannagl M."/>
            <person name="Mayer K.F.X."/>
            <person name="Baldrich P."/>
            <person name="Meyers B.C."/>
            <person name="Huo N."/>
            <person name="Gu Y.Q."/>
            <person name="Zhou H."/>
            <person name="Devos K.M."/>
            <person name="Bennetzen J.L."/>
            <person name="Unver T."/>
            <person name="Budak H."/>
            <person name="Gulick P.J."/>
            <person name="Galiba G."/>
            <person name="Kalapos B."/>
            <person name="Nelson D.R."/>
            <person name="Li P."/>
            <person name="You F.M."/>
            <person name="Luo M.C."/>
            <person name="Dvorak J."/>
        </authorList>
    </citation>
    <scope>NUCLEOTIDE SEQUENCE [LARGE SCALE GENOMIC DNA]</scope>
    <source>
        <strain evidence="6">cv. AL8/78</strain>
    </source>
</reference>
<protein>
    <recommendedName>
        <fullName evidence="8">Major facilitator superfamily (MFS) profile domain-containing protein</fullName>
    </recommendedName>
</protein>
<dbReference type="GO" id="GO:0022857">
    <property type="term" value="F:transmembrane transporter activity"/>
    <property type="evidence" value="ECO:0007669"/>
    <property type="project" value="InterPro"/>
</dbReference>
<reference evidence="6" key="4">
    <citation type="submission" date="2019-03" db="UniProtKB">
        <authorList>
            <consortium name="EnsemblPlants"/>
        </authorList>
    </citation>
    <scope>IDENTIFICATION</scope>
</reference>
<dbReference type="PROSITE" id="PS51257">
    <property type="entry name" value="PROKAR_LIPOPROTEIN"/>
    <property type="match status" value="1"/>
</dbReference>
<dbReference type="Gramene" id="AET4Gv20796500.62">
    <property type="protein sequence ID" value="AET4Gv20796500.62"/>
    <property type="gene ID" value="AET4Gv20796500"/>
</dbReference>
<organism evidence="6 7">
    <name type="scientific">Aegilops tauschii subsp. strangulata</name>
    <name type="common">Goatgrass</name>
    <dbReference type="NCBI Taxonomy" id="200361"/>
    <lineage>
        <taxon>Eukaryota</taxon>
        <taxon>Viridiplantae</taxon>
        <taxon>Streptophyta</taxon>
        <taxon>Embryophyta</taxon>
        <taxon>Tracheophyta</taxon>
        <taxon>Spermatophyta</taxon>
        <taxon>Magnoliopsida</taxon>
        <taxon>Liliopsida</taxon>
        <taxon>Poales</taxon>
        <taxon>Poaceae</taxon>
        <taxon>BOP clade</taxon>
        <taxon>Pooideae</taxon>
        <taxon>Triticodae</taxon>
        <taxon>Triticeae</taxon>
        <taxon>Triticinae</taxon>
        <taxon>Aegilops</taxon>
    </lineage>
</organism>
<reference evidence="6" key="3">
    <citation type="journal article" date="2017" name="Nature">
        <title>Genome sequence of the progenitor of the wheat D genome Aegilops tauschii.</title>
        <authorList>
            <person name="Luo M.C."/>
            <person name="Gu Y.Q."/>
            <person name="Puiu D."/>
            <person name="Wang H."/>
            <person name="Twardziok S.O."/>
            <person name="Deal K.R."/>
            <person name="Huo N."/>
            <person name="Zhu T."/>
            <person name="Wang L."/>
            <person name="Wang Y."/>
            <person name="McGuire P.E."/>
            <person name="Liu S."/>
            <person name="Long H."/>
            <person name="Ramasamy R.K."/>
            <person name="Rodriguez J.C."/>
            <person name="Van S.L."/>
            <person name="Yuan L."/>
            <person name="Wang Z."/>
            <person name="Xia Z."/>
            <person name="Xiao L."/>
            <person name="Anderson O.D."/>
            <person name="Ouyang S."/>
            <person name="Liang Y."/>
            <person name="Zimin A.V."/>
            <person name="Pertea G."/>
            <person name="Qi P."/>
            <person name="Bennetzen J.L."/>
            <person name="Dai X."/>
            <person name="Dawson M.W."/>
            <person name="Muller H.G."/>
            <person name="Kugler K."/>
            <person name="Rivarola-Duarte L."/>
            <person name="Spannagl M."/>
            <person name="Mayer K.F.X."/>
            <person name="Lu F.H."/>
            <person name="Bevan M.W."/>
            <person name="Leroy P."/>
            <person name="Li P."/>
            <person name="You F.M."/>
            <person name="Sun Q."/>
            <person name="Liu Z."/>
            <person name="Lyons E."/>
            <person name="Wicker T."/>
            <person name="Salzberg S.L."/>
            <person name="Devos K.M."/>
            <person name="Dvorak J."/>
        </authorList>
    </citation>
    <scope>NUCLEOTIDE SEQUENCE [LARGE SCALE GENOMIC DNA]</scope>
    <source>
        <strain evidence="6">cv. AL8/78</strain>
    </source>
</reference>
<evidence type="ECO:0000256" key="4">
    <source>
        <dbReference type="ARBA" id="ARBA00023136"/>
    </source>
</evidence>
<feature type="transmembrane region" description="Helical" evidence="5">
    <location>
        <begin position="12"/>
        <end position="40"/>
    </location>
</feature>
<dbReference type="AlphaFoldDB" id="A0A453J4Z4"/>
<dbReference type="EnsemblPlants" id="AET4Gv20796500.62">
    <property type="protein sequence ID" value="AET4Gv20796500.62"/>
    <property type="gene ID" value="AET4Gv20796500"/>
</dbReference>
<sequence length="56" mass="6614">MDPRHRPDGDHFCLFTISTGTFACYTLVSTFTLMFIILWVPETKGRTLEEIQWSFR</sequence>
<evidence type="ECO:0000313" key="7">
    <source>
        <dbReference type="Proteomes" id="UP000015105"/>
    </source>
</evidence>
<dbReference type="Proteomes" id="UP000015105">
    <property type="component" value="Chromosome 4D"/>
</dbReference>
<comment type="subcellular location">
    <subcellularLocation>
        <location evidence="1">Membrane</location>
    </subcellularLocation>
</comment>
<keyword evidence="7" id="KW-1185">Reference proteome</keyword>
<evidence type="ECO:0000256" key="5">
    <source>
        <dbReference type="SAM" id="Phobius"/>
    </source>
</evidence>
<dbReference type="Pfam" id="PF00083">
    <property type="entry name" value="Sugar_tr"/>
    <property type="match status" value="1"/>
</dbReference>
<accession>A0A453J4Z4</accession>
<keyword evidence="3 5" id="KW-1133">Transmembrane helix</keyword>
<evidence type="ECO:0000256" key="2">
    <source>
        <dbReference type="ARBA" id="ARBA00022692"/>
    </source>
</evidence>
<name>A0A453J4Z4_AEGTS</name>
<keyword evidence="4 5" id="KW-0472">Membrane</keyword>
<dbReference type="InterPro" id="IPR036259">
    <property type="entry name" value="MFS_trans_sf"/>
</dbReference>